<gene>
    <name evidence="3" type="ORF">FHU38_000594</name>
</gene>
<keyword evidence="4" id="KW-1185">Reference proteome</keyword>
<name>A0A7X5ULK8_9PSEU</name>
<feature type="region of interest" description="Disordered" evidence="1">
    <location>
        <begin position="168"/>
        <end position="254"/>
    </location>
</feature>
<evidence type="ECO:0000313" key="4">
    <source>
        <dbReference type="Proteomes" id="UP000545493"/>
    </source>
</evidence>
<dbReference type="AlphaFoldDB" id="A0A7X5ULK8"/>
<feature type="transmembrane region" description="Helical" evidence="2">
    <location>
        <begin position="46"/>
        <end position="64"/>
    </location>
</feature>
<feature type="transmembrane region" description="Helical" evidence="2">
    <location>
        <begin position="21"/>
        <end position="40"/>
    </location>
</feature>
<keyword evidence="2" id="KW-0812">Transmembrane</keyword>
<accession>A0A7X5ULK8</accession>
<keyword evidence="2" id="KW-0472">Membrane</keyword>
<evidence type="ECO:0000256" key="2">
    <source>
        <dbReference type="SAM" id="Phobius"/>
    </source>
</evidence>
<sequence>MVGEKETKTAEQPTKGGLRPAQVIAAGLAATAAAFLGSTLGVYGTVLGAGLFSVVFTVGSELFLRSMERTRVAARALTEAGGRLPHRHGQSERATHAEAPLTEQPTQPAGPLPDPGGEPQEPNEHKQWWKRRWPWLLATSVVAFVIGMALITGFEGVTGKSLSGEGATTVGRLVGGGAGQPGQDQPDQQDPDSTPSPSVTEESEPGSTETSPTEDTTSTTEPTESTTREQQQPPPTAPSDDSVPDPGDASVPGG</sequence>
<proteinExistence type="predicted"/>
<feature type="transmembrane region" description="Helical" evidence="2">
    <location>
        <begin position="135"/>
        <end position="154"/>
    </location>
</feature>
<evidence type="ECO:0000313" key="3">
    <source>
        <dbReference type="EMBL" id="NIJ10250.1"/>
    </source>
</evidence>
<comment type="caution">
    <text evidence="3">The sequence shown here is derived from an EMBL/GenBank/DDBJ whole genome shotgun (WGS) entry which is preliminary data.</text>
</comment>
<organism evidence="3 4">
    <name type="scientific">Saccharomonospora amisosensis</name>
    <dbReference type="NCBI Taxonomy" id="1128677"/>
    <lineage>
        <taxon>Bacteria</taxon>
        <taxon>Bacillati</taxon>
        <taxon>Actinomycetota</taxon>
        <taxon>Actinomycetes</taxon>
        <taxon>Pseudonocardiales</taxon>
        <taxon>Pseudonocardiaceae</taxon>
        <taxon>Saccharomonospora</taxon>
    </lineage>
</organism>
<dbReference type="RefSeq" id="WP_167166238.1">
    <property type="nucleotide sequence ID" value="NZ_JAAOYM010000001.1"/>
</dbReference>
<dbReference type="EMBL" id="JAAOYM010000001">
    <property type="protein sequence ID" value="NIJ10250.1"/>
    <property type="molecule type" value="Genomic_DNA"/>
</dbReference>
<feature type="compositionally biased region" description="Low complexity" evidence="1">
    <location>
        <begin position="181"/>
        <end position="231"/>
    </location>
</feature>
<reference evidence="3 4" key="1">
    <citation type="submission" date="2020-03" db="EMBL/GenBank/DDBJ databases">
        <title>Sequencing the genomes of 1000 actinobacteria strains.</title>
        <authorList>
            <person name="Klenk H.-P."/>
        </authorList>
    </citation>
    <scope>NUCLEOTIDE SEQUENCE [LARGE SCALE GENOMIC DNA]</scope>
    <source>
        <strain evidence="3 4">DSM 45685</strain>
    </source>
</reference>
<protein>
    <submittedName>
        <fullName evidence="3">Uncharacterized protein</fullName>
    </submittedName>
</protein>
<feature type="region of interest" description="Disordered" evidence="1">
    <location>
        <begin position="79"/>
        <end position="126"/>
    </location>
</feature>
<dbReference type="Proteomes" id="UP000545493">
    <property type="component" value="Unassembled WGS sequence"/>
</dbReference>
<evidence type="ECO:0000256" key="1">
    <source>
        <dbReference type="SAM" id="MobiDB-lite"/>
    </source>
</evidence>
<keyword evidence="2" id="KW-1133">Transmembrane helix</keyword>